<dbReference type="OrthoDB" id="9804278at2"/>
<evidence type="ECO:0000256" key="10">
    <source>
        <dbReference type="ARBA" id="ARBA00022759"/>
    </source>
</evidence>
<evidence type="ECO:0000256" key="11">
    <source>
        <dbReference type="ARBA" id="ARBA00022801"/>
    </source>
</evidence>
<dbReference type="SUPFAM" id="SSF50249">
    <property type="entry name" value="Nucleic acid-binding proteins"/>
    <property type="match status" value="1"/>
</dbReference>
<feature type="region of interest" description="Disordered" evidence="17">
    <location>
        <begin position="559"/>
        <end position="897"/>
    </location>
</feature>
<keyword evidence="2 16" id="KW-1003">Cell membrane</keyword>
<feature type="compositionally biased region" description="Low complexity" evidence="17">
    <location>
        <begin position="676"/>
        <end position="687"/>
    </location>
</feature>
<keyword evidence="14 16" id="KW-0694">RNA-binding</keyword>
<keyword evidence="15 16" id="KW-0472">Membrane</keyword>
<dbReference type="GO" id="GO:0006364">
    <property type="term" value="P:rRNA processing"/>
    <property type="evidence" value="ECO:0007669"/>
    <property type="project" value="UniProtKB-UniRule"/>
</dbReference>
<keyword evidence="16" id="KW-0820">tRNA-binding</keyword>
<feature type="compositionally biased region" description="Low complexity" evidence="17">
    <location>
        <begin position="747"/>
        <end position="768"/>
    </location>
</feature>
<organism evidence="19 20">
    <name type="scientific">Thiomicrorhabdus sediminis</name>
    <dbReference type="NCBI Taxonomy" id="2580412"/>
    <lineage>
        <taxon>Bacteria</taxon>
        <taxon>Pseudomonadati</taxon>
        <taxon>Pseudomonadota</taxon>
        <taxon>Gammaproteobacteria</taxon>
        <taxon>Thiotrichales</taxon>
        <taxon>Piscirickettsiaceae</taxon>
        <taxon>Thiomicrorhabdus</taxon>
    </lineage>
</organism>
<evidence type="ECO:0000256" key="12">
    <source>
        <dbReference type="ARBA" id="ARBA00022833"/>
    </source>
</evidence>
<reference evidence="19 20" key="1">
    <citation type="submission" date="2019-05" db="EMBL/GenBank/DDBJ databases">
        <title>Thiomicrorhabdus sediminis sp. nov, a novel sulfur-oxidizing bacterium isolated from coastal sediment.</title>
        <authorList>
            <person name="Liu X."/>
        </authorList>
    </citation>
    <scope>NUCLEOTIDE SEQUENCE [LARGE SCALE GENOMIC DNA]</scope>
    <source>
        <strain evidence="19 20">G1</strain>
    </source>
</reference>
<evidence type="ECO:0000256" key="13">
    <source>
        <dbReference type="ARBA" id="ARBA00022842"/>
    </source>
</evidence>
<dbReference type="FunFam" id="2.40.50.140:FF:000040">
    <property type="entry name" value="Ribonuclease E"/>
    <property type="match status" value="1"/>
</dbReference>
<dbReference type="KEGG" id="thig:FE785_04110"/>
<feature type="compositionally biased region" description="Basic residues" evidence="17">
    <location>
        <begin position="701"/>
        <end position="717"/>
    </location>
</feature>
<dbReference type="GO" id="GO:0009898">
    <property type="term" value="C:cytoplasmic side of plasma membrane"/>
    <property type="evidence" value="ECO:0007669"/>
    <property type="project" value="UniProtKB-UniRule"/>
</dbReference>
<accession>A0A4P9K532</accession>
<dbReference type="Pfam" id="PF20833">
    <property type="entry name" value="RNase_E_G_Thio"/>
    <property type="match status" value="1"/>
</dbReference>
<feature type="compositionally biased region" description="Basic and acidic residues" evidence="17">
    <location>
        <begin position="584"/>
        <end position="593"/>
    </location>
</feature>
<dbReference type="PROSITE" id="PS50126">
    <property type="entry name" value="S1"/>
    <property type="match status" value="1"/>
</dbReference>
<dbReference type="SMART" id="SM00316">
    <property type="entry name" value="S1"/>
    <property type="match status" value="1"/>
</dbReference>
<evidence type="ECO:0000256" key="17">
    <source>
        <dbReference type="SAM" id="MobiDB-lite"/>
    </source>
</evidence>
<evidence type="ECO:0000256" key="3">
    <source>
        <dbReference type="ARBA" id="ARBA00022490"/>
    </source>
</evidence>
<dbReference type="Gene3D" id="2.40.50.140">
    <property type="entry name" value="Nucleic acid-binding proteins"/>
    <property type="match status" value="1"/>
</dbReference>
<evidence type="ECO:0000256" key="1">
    <source>
        <dbReference type="ARBA" id="ARBA00005663"/>
    </source>
</evidence>
<protein>
    <recommendedName>
        <fullName evidence="16">Ribonuclease E</fullName>
        <shortName evidence="16">RNase E</shortName>
        <ecNumber evidence="16">3.1.26.12</ecNumber>
    </recommendedName>
</protein>
<feature type="compositionally biased region" description="Polar residues" evidence="17">
    <location>
        <begin position="831"/>
        <end position="847"/>
    </location>
</feature>
<dbReference type="InterPro" id="IPR019307">
    <property type="entry name" value="RNA-bd_AU-1/RNase_E/G"/>
</dbReference>
<dbReference type="InterPro" id="IPR004659">
    <property type="entry name" value="RNase_E/G"/>
</dbReference>
<evidence type="ECO:0000256" key="5">
    <source>
        <dbReference type="ARBA" id="ARBA00022552"/>
    </source>
</evidence>
<dbReference type="AlphaFoldDB" id="A0A4P9K532"/>
<dbReference type="GO" id="GO:0008033">
    <property type="term" value="P:tRNA processing"/>
    <property type="evidence" value="ECO:0007669"/>
    <property type="project" value="UniProtKB-UniRule"/>
</dbReference>
<evidence type="ECO:0000259" key="18">
    <source>
        <dbReference type="PROSITE" id="PS50126"/>
    </source>
</evidence>
<dbReference type="Pfam" id="PF10150">
    <property type="entry name" value="RNase_E_G"/>
    <property type="match status" value="1"/>
</dbReference>
<comment type="catalytic activity">
    <reaction evidence="16">
        <text>Endonucleolytic cleavage of single-stranded RNA in A- and U-rich regions.</text>
        <dbReference type="EC" id="3.1.26.12"/>
    </reaction>
</comment>
<keyword evidence="12 16" id="KW-0862">Zinc</keyword>
<evidence type="ECO:0000256" key="4">
    <source>
        <dbReference type="ARBA" id="ARBA00022519"/>
    </source>
</evidence>
<dbReference type="EC" id="3.1.26.12" evidence="16"/>
<evidence type="ECO:0000256" key="16">
    <source>
        <dbReference type="HAMAP-Rule" id="MF_00970"/>
    </source>
</evidence>
<feature type="domain" description="S1 motif" evidence="18">
    <location>
        <begin position="39"/>
        <end position="119"/>
    </location>
</feature>
<feature type="compositionally biased region" description="Basic and acidic residues" evidence="17">
    <location>
        <begin position="774"/>
        <end position="796"/>
    </location>
</feature>
<feature type="binding site" evidence="16">
    <location>
        <position position="403"/>
    </location>
    <ligand>
        <name>Zn(2+)</name>
        <dbReference type="ChEBI" id="CHEBI:29105"/>
        <note>ligand shared between dimeric partners</note>
    </ligand>
</feature>
<feature type="binding site" evidence="16">
    <location>
        <position position="406"/>
    </location>
    <ligand>
        <name>Zn(2+)</name>
        <dbReference type="ChEBI" id="CHEBI:29105"/>
        <note>ligand shared between dimeric partners</note>
    </ligand>
</feature>
<keyword evidence="10 16" id="KW-0255">Endonuclease</keyword>
<comment type="subcellular location">
    <subcellularLocation>
        <location evidence="16">Cytoplasm</location>
    </subcellularLocation>
    <subcellularLocation>
        <location evidence="16">Cell inner membrane</location>
        <topology evidence="16">Peripheral membrane protein</topology>
        <orientation evidence="16">Cytoplasmic side</orientation>
    </subcellularLocation>
</comment>
<dbReference type="GO" id="GO:0005737">
    <property type="term" value="C:cytoplasm"/>
    <property type="evidence" value="ECO:0007669"/>
    <property type="project" value="UniProtKB-SubCell"/>
</dbReference>
<sequence length="897" mass="101289">MKRMLINATQVEETRIALVDGQTLYDLDVETPQHQKKKANIYKGKITRIEPSLEAAFVDYGAERHGFLPFKEVAEEYYPDKKPDSGRLSIKDVLKEGQEIIVQVQKEERGNKGAALTTQITLAGPYVVMMPNNPKAGGISRRIEGDDRSDIRDNLRDLDTPEGMGLIIRTAGVGKSTEELQWGVNYLIQLWEAIQSASEQREAPFLIHQESDIVILAIRDYLRQDIGEIIIDNMDVYHKARDFIQHVMPQQVYKVKPYQDKIPLFTRFQIESQIESAYQREVTLPSGGSIVIDITEALTAIDINSSRATKGGDIEETAFNTNMEAACEIARQLRLRDLGGLVVIDFIDMHSNRHQREVENKMREAVKTDRARVQIGKISRFGLLEMSRQRLRPSIEESTQIVCPRCHGVGVIRGVESLGLSVLRLLEEESMKENTKRVTVQLPVDVATFLLNEKRNQITKIEDRYSLHILIVPNEHLETPQYMMERTRIGEETSSAASYEVKEIISEDLEQVAEPVKPKVKEEPAVQNIQPTAPPPAPKAEPAKPGLFARVWRALFSKDDEEETKKKTRGRNDSNRRNNGRRRNNGENRNDGRRRNRRNNRNNNQDNDDNKSQNRAHDKNQDRNLDKHQDNKAQNDSTPNERGGRRRRRNRRDRDTNVNNTAANELDNNQPQEQQADNAAESNAPASEAKKERKPREERGGRRRGGRSSRYNSRRRAPANAATMSIDSPAPGTEHAENKDNQAPVDNNIETNVETNEAVVENTAVNVEQTAEVKSSDESAKTEPHVESQADTKVEAADNDATNEPAKVAQTKENASEQAAHEPVVSDSENETAAQAETVADNETASENSDESANQDEDKPRQRRRARRPRRPNTRSRSNRGRKPAESSNSDGGSPAE</sequence>
<dbReference type="GO" id="GO:0000049">
    <property type="term" value="F:tRNA binding"/>
    <property type="evidence" value="ECO:0007669"/>
    <property type="project" value="UniProtKB-KW"/>
</dbReference>
<comment type="cofactor">
    <cofactor evidence="16">
        <name>Mg(2+)</name>
        <dbReference type="ChEBI" id="CHEBI:18420"/>
    </cofactor>
    <text evidence="16">Binds 1 Mg(2+) ion per subunit.</text>
</comment>
<keyword evidence="20" id="KW-1185">Reference proteome</keyword>
<dbReference type="CDD" id="cd04453">
    <property type="entry name" value="S1_RNase_E"/>
    <property type="match status" value="1"/>
</dbReference>
<evidence type="ECO:0000256" key="15">
    <source>
        <dbReference type="ARBA" id="ARBA00023136"/>
    </source>
</evidence>
<keyword evidence="9 16" id="KW-0699">rRNA-binding</keyword>
<dbReference type="PANTHER" id="PTHR30001">
    <property type="entry name" value="RIBONUCLEASE"/>
    <property type="match status" value="1"/>
</dbReference>
<evidence type="ECO:0000256" key="8">
    <source>
        <dbReference type="ARBA" id="ARBA00022723"/>
    </source>
</evidence>
<feature type="compositionally biased region" description="Basic residues" evidence="17">
    <location>
        <begin position="861"/>
        <end position="882"/>
    </location>
</feature>
<dbReference type="Proteomes" id="UP000304864">
    <property type="component" value="Chromosome"/>
</dbReference>
<keyword evidence="8 16" id="KW-0479">Metal-binding</keyword>
<feature type="compositionally biased region" description="Polar residues" evidence="17">
    <location>
        <begin position="886"/>
        <end position="897"/>
    </location>
</feature>
<feature type="region of interest" description="Disordered" evidence="17">
    <location>
        <begin position="517"/>
        <end position="544"/>
    </location>
</feature>
<evidence type="ECO:0000256" key="7">
    <source>
        <dbReference type="ARBA" id="ARBA00022722"/>
    </source>
</evidence>
<gene>
    <name evidence="16" type="primary">rne</name>
    <name evidence="19" type="ORF">FE785_04110</name>
</gene>
<dbReference type="NCBIfam" id="NF008074">
    <property type="entry name" value="PRK10811.1"/>
    <property type="match status" value="1"/>
</dbReference>
<dbReference type="GO" id="GO:0006402">
    <property type="term" value="P:mRNA catabolic process"/>
    <property type="evidence" value="ECO:0007669"/>
    <property type="project" value="UniProtKB-UniRule"/>
</dbReference>
<name>A0A4P9K532_9GAMM</name>
<evidence type="ECO:0000256" key="14">
    <source>
        <dbReference type="ARBA" id="ARBA00022884"/>
    </source>
</evidence>
<evidence type="ECO:0000313" key="19">
    <source>
        <dbReference type="EMBL" id="QCU89881.1"/>
    </source>
</evidence>
<keyword evidence="4 16" id="KW-0997">Cell inner membrane</keyword>
<dbReference type="GO" id="GO:0019843">
    <property type="term" value="F:rRNA binding"/>
    <property type="evidence" value="ECO:0007669"/>
    <property type="project" value="UniProtKB-KW"/>
</dbReference>
<proteinExistence type="inferred from homology"/>
<feature type="compositionally biased region" description="Basic and acidic residues" evidence="17">
    <location>
        <begin position="688"/>
        <end position="700"/>
    </location>
</feature>
<feature type="compositionally biased region" description="Polar residues" evidence="17">
    <location>
        <begin position="662"/>
        <end position="675"/>
    </location>
</feature>
<dbReference type="HAMAP" id="MF_00970">
    <property type="entry name" value="RNase_E"/>
    <property type="match status" value="1"/>
</dbReference>
<feature type="compositionally biased region" description="Basic and acidic residues" evidence="17">
    <location>
        <begin position="608"/>
        <end position="633"/>
    </location>
</feature>
<comment type="similarity">
    <text evidence="16">Belongs to the RNase E/G family. RNase E subfamily.</text>
</comment>
<feature type="binding site" evidence="16">
    <location>
        <position position="345"/>
    </location>
    <ligand>
        <name>Mg(2+)</name>
        <dbReference type="ChEBI" id="CHEBI:18420"/>
        <note>catalytic</note>
    </ligand>
</feature>
<keyword evidence="13 16" id="KW-0460">Magnesium</keyword>
<comment type="cofactor">
    <cofactor evidence="16">
        <name>Zn(2+)</name>
        <dbReference type="ChEBI" id="CHEBI:29105"/>
    </cofactor>
    <text evidence="16">Binds 2 Zn(2+) ions per homotetramer.</text>
</comment>
<comment type="function">
    <text evidence="16">Endoribonuclease that plays a central role in RNA processing and decay. Required for the maturation of 5S and 16S rRNAs and the majority of tRNAs. Also involved in the degradation of most mRNAs.</text>
</comment>
<dbReference type="GO" id="GO:0008270">
    <property type="term" value="F:zinc ion binding"/>
    <property type="evidence" value="ECO:0007669"/>
    <property type="project" value="UniProtKB-UniRule"/>
</dbReference>
<keyword evidence="6 16" id="KW-0819">tRNA processing</keyword>
<dbReference type="GO" id="GO:0000287">
    <property type="term" value="F:magnesium ion binding"/>
    <property type="evidence" value="ECO:0007669"/>
    <property type="project" value="UniProtKB-UniRule"/>
</dbReference>
<feature type="binding site" evidence="16">
    <location>
        <position position="302"/>
    </location>
    <ligand>
        <name>Mg(2+)</name>
        <dbReference type="ChEBI" id="CHEBI:18420"/>
        <note>catalytic</note>
    </ligand>
</feature>
<evidence type="ECO:0000256" key="6">
    <source>
        <dbReference type="ARBA" id="ARBA00022694"/>
    </source>
</evidence>
<comment type="similarity">
    <text evidence="1">Belongs to the RNase E/G family. RNase G subfamily.</text>
</comment>
<evidence type="ECO:0000256" key="2">
    <source>
        <dbReference type="ARBA" id="ARBA00022475"/>
    </source>
</evidence>
<dbReference type="PANTHER" id="PTHR30001:SF1">
    <property type="entry name" value="RIBONUCLEASE E_G-LIKE PROTEIN, CHLOROPLASTIC"/>
    <property type="match status" value="1"/>
</dbReference>
<dbReference type="Pfam" id="PF00575">
    <property type="entry name" value="S1"/>
    <property type="match status" value="1"/>
</dbReference>
<dbReference type="RefSeq" id="WP_138564558.1">
    <property type="nucleotide sequence ID" value="NZ_CP040602.1"/>
</dbReference>
<keyword evidence="3 16" id="KW-0963">Cytoplasm</keyword>
<comment type="subunit">
    <text evidence="16">Component of the RNA degradosome, which is a multiprotein complex involved in RNA processing and mRNA degradation. Within the RNA degradosome, RNase E assembles into a homotetramer formed by a dimer of dimers.</text>
</comment>
<evidence type="ECO:0000256" key="9">
    <source>
        <dbReference type="ARBA" id="ARBA00022730"/>
    </source>
</evidence>
<keyword evidence="7 16" id="KW-0540">Nuclease</keyword>
<dbReference type="GO" id="GO:0008995">
    <property type="term" value="F:ribonuclease E activity"/>
    <property type="evidence" value="ECO:0007669"/>
    <property type="project" value="UniProtKB-EC"/>
</dbReference>
<dbReference type="InterPro" id="IPR003029">
    <property type="entry name" value="S1_domain"/>
</dbReference>
<dbReference type="Gene3D" id="3.40.1260.20">
    <property type="entry name" value="Ribonuclease E, catalytic domain"/>
    <property type="match status" value="1"/>
</dbReference>
<keyword evidence="11 16" id="KW-0378">Hydrolase</keyword>
<evidence type="ECO:0000313" key="20">
    <source>
        <dbReference type="Proteomes" id="UP000304864"/>
    </source>
</evidence>
<dbReference type="InterPro" id="IPR028878">
    <property type="entry name" value="RNase_E"/>
</dbReference>
<dbReference type="NCBIfam" id="TIGR00757">
    <property type="entry name" value="RNaseEG"/>
    <property type="match status" value="1"/>
</dbReference>
<dbReference type="EMBL" id="CP040602">
    <property type="protein sequence ID" value="QCU89881.1"/>
    <property type="molecule type" value="Genomic_DNA"/>
</dbReference>
<dbReference type="InterPro" id="IPR012340">
    <property type="entry name" value="NA-bd_OB-fold"/>
</dbReference>
<keyword evidence="5 16" id="KW-0698">rRNA processing</keyword>
<feature type="region of interest" description="Required for zinc-mediated homotetramerization and catalytic activity" evidence="16">
    <location>
        <begin position="403"/>
        <end position="406"/>
    </location>
</feature>
<dbReference type="InterPro" id="IPR048583">
    <property type="entry name" value="RNase_E_G_thioredoxin-like"/>
</dbReference>